<keyword evidence="2" id="KW-1185">Reference proteome</keyword>
<sequence>MQQYENGNAGGINGGILAGVDNLQDPNVNAGDFVLNNQFLGNGLAEEQNNLANVNAPAILDNQPNNVYANGNEGINGGILGGVDNLQDPNVNAGDFVLNNQFLGNGLAGEQNDIANHANAPGILDNRQNNGNNAGFNGAVHVLNNQFLGNGLAGANNDIANHVNAPGIHDNQPNANGINAAVVLNNHVLGGADNELNGNEGVIVGNNLGFPNVDQVDRILEVTNNIIQNEDVINILDQEKIALFNELFEASIAPEEAAIGMVEAGNINEDVNLCISYAITKFVTPCLYGSGHWSNGGIACNKKGQVANISLQGKLSPAIELLGREISNLVELSDLYLNVNEELGNMSNLTMFPILASLYIFGSLEPYGVGSSGLSTRDRRRKQKLGGGLEMCDIDQAKEVNRKNGSPLVSLEYSIGWDPLAVGRRYGGVSQEIQFGRGGVSYTCHDMTWATGHGMAWVLTGIGCGQVWHVENTWSGQVRENRAELN</sequence>
<organism evidence="1 2">
    <name type="scientific">Solanum verrucosum</name>
    <dbReference type="NCBI Taxonomy" id="315347"/>
    <lineage>
        <taxon>Eukaryota</taxon>
        <taxon>Viridiplantae</taxon>
        <taxon>Streptophyta</taxon>
        <taxon>Embryophyta</taxon>
        <taxon>Tracheophyta</taxon>
        <taxon>Spermatophyta</taxon>
        <taxon>Magnoliopsida</taxon>
        <taxon>eudicotyledons</taxon>
        <taxon>Gunneridae</taxon>
        <taxon>Pentapetalae</taxon>
        <taxon>asterids</taxon>
        <taxon>lamiids</taxon>
        <taxon>Solanales</taxon>
        <taxon>Solanaceae</taxon>
        <taxon>Solanoideae</taxon>
        <taxon>Solaneae</taxon>
        <taxon>Solanum</taxon>
    </lineage>
</organism>
<dbReference type="EMBL" id="CP133612">
    <property type="protein sequence ID" value="WMV07668.1"/>
    <property type="molecule type" value="Genomic_DNA"/>
</dbReference>
<reference evidence="1" key="1">
    <citation type="submission" date="2023-08" db="EMBL/GenBank/DDBJ databases">
        <title>A de novo genome assembly of Solanum verrucosum Schlechtendal, a Mexican diploid species geographically isolated from the other diploid A-genome species in potato relatives.</title>
        <authorList>
            <person name="Hosaka K."/>
        </authorList>
    </citation>
    <scope>NUCLEOTIDE SEQUENCE</scope>
    <source>
        <tissue evidence="1">Young leaves</tissue>
    </source>
</reference>
<evidence type="ECO:0000313" key="1">
    <source>
        <dbReference type="EMBL" id="WMV07668.1"/>
    </source>
</evidence>
<name>A0AAF0PMS5_SOLVR</name>
<gene>
    <name evidence="1" type="ORF">MTR67_001053</name>
</gene>
<dbReference type="AlphaFoldDB" id="A0AAF0PMS5"/>
<evidence type="ECO:0000313" key="2">
    <source>
        <dbReference type="Proteomes" id="UP001234989"/>
    </source>
</evidence>
<proteinExistence type="predicted"/>
<dbReference type="Proteomes" id="UP001234989">
    <property type="component" value="Chromosome 1"/>
</dbReference>
<accession>A0AAF0PMS5</accession>
<protein>
    <submittedName>
        <fullName evidence="1">Uncharacterized protein</fullName>
    </submittedName>
</protein>